<gene>
    <name evidence="2" type="ORF">CBR_g376</name>
</gene>
<sequence length="318" mass="34936">MSERVYDEINDIAKGNKTIYPDNVADTNALGGVQMPRSSSVAGESAVGGDGGDGNDGDGGSAWESGFSASSTGGNCKRKNIRQHTFDSIAEVTEKHDTMTANTMEGAQMDIPLWYAGAYIEDRQEDDDMAAHQESAVLRLASCFDDASRRRHGSLLKMSQSRLSRIGNAFCLPFAACMWIMRMGGDDVRSHEEASYYSQLVAKPTLLVGGSHAFNWRRHIVNFRNAVLSRLGKPPLTLGVFPNYIPEWAACRVRFNYNASLADPDVVARMDWMGMGPVDGERKDDGDDGDGASLKSSEWQSCTSFLPCPRTERKRPWN</sequence>
<feature type="region of interest" description="Disordered" evidence="1">
    <location>
        <begin position="33"/>
        <end position="78"/>
    </location>
</feature>
<comment type="caution">
    <text evidence="2">The sequence shown here is derived from an EMBL/GenBank/DDBJ whole genome shotgun (WGS) entry which is preliminary data.</text>
</comment>
<organism evidence="2 3">
    <name type="scientific">Chara braunii</name>
    <name type="common">Braun's stonewort</name>
    <dbReference type="NCBI Taxonomy" id="69332"/>
    <lineage>
        <taxon>Eukaryota</taxon>
        <taxon>Viridiplantae</taxon>
        <taxon>Streptophyta</taxon>
        <taxon>Charophyceae</taxon>
        <taxon>Charales</taxon>
        <taxon>Characeae</taxon>
        <taxon>Chara</taxon>
    </lineage>
</organism>
<reference evidence="2 3" key="1">
    <citation type="journal article" date="2018" name="Cell">
        <title>The Chara Genome: Secondary Complexity and Implications for Plant Terrestrialization.</title>
        <authorList>
            <person name="Nishiyama T."/>
            <person name="Sakayama H."/>
            <person name="Vries J.D."/>
            <person name="Buschmann H."/>
            <person name="Saint-Marcoux D."/>
            <person name="Ullrich K.K."/>
            <person name="Haas F.B."/>
            <person name="Vanderstraeten L."/>
            <person name="Becker D."/>
            <person name="Lang D."/>
            <person name="Vosolsobe S."/>
            <person name="Rombauts S."/>
            <person name="Wilhelmsson P.K.I."/>
            <person name="Janitza P."/>
            <person name="Kern R."/>
            <person name="Heyl A."/>
            <person name="Rumpler F."/>
            <person name="Villalobos L.I.A.C."/>
            <person name="Clay J.M."/>
            <person name="Skokan R."/>
            <person name="Toyoda A."/>
            <person name="Suzuki Y."/>
            <person name="Kagoshima H."/>
            <person name="Schijlen E."/>
            <person name="Tajeshwar N."/>
            <person name="Catarino B."/>
            <person name="Hetherington A.J."/>
            <person name="Saltykova A."/>
            <person name="Bonnot C."/>
            <person name="Breuninger H."/>
            <person name="Symeonidi A."/>
            <person name="Radhakrishnan G.V."/>
            <person name="Van Nieuwerburgh F."/>
            <person name="Deforce D."/>
            <person name="Chang C."/>
            <person name="Karol K.G."/>
            <person name="Hedrich R."/>
            <person name="Ulvskov P."/>
            <person name="Glockner G."/>
            <person name="Delwiche C.F."/>
            <person name="Petrasek J."/>
            <person name="Van de Peer Y."/>
            <person name="Friml J."/>
            <person name="Beilby M."/>
            <person name="Dolan L."/>
            <person name="Kohara Y."/>
            <person name="Sugano S."/>
            <person name="Fujiyama A."/>
            <person name="Delaux P.-M."/>
            <person name="Quint M."/>
            <person name="TheiBen G."/>
            <person name="Hagemann M."/>
            <person name="Harholt J."/>
            <person name="Dunand C."/>
            <person name="Zachgo S."/>
            <person name="Langdale J."/>
            <person name="Maumus F."/>
            <person name="Straeten D.V.D."/>
            <person name="Gould S.B."/>
            <person name="Rensing S.A."/>
        </authorList>
    </citation>
    <scope>NUCLEOTIDE SEQUENCE [LARGE SCALE GENOMIC DNA]</scope>
    <source>
        <strain evidence="2 3">S276</strain>
    </source>
</reference>
<dbReference type="Gramene" id="GBG60045">
    <property type="protein sequence ID" value="GBG60045"/>
    <property type="gene ID" value="CBR_g376"/>
</dbReference>
<name>A0A388JQH7_CHABU</name>
<keyword evidence="3" id="KW-1185">Reference proteome</keyword>
<dbReference type="EMBL" id="BFEA01000008">
    <property type="protein sequence ID" value="GBG60045.1"/>
    <property type="molecule type" value="Genomic_DNA"/>
</dbReference>
<proteinExistence type="predicted"/>
<feature type="compositionally biased region" description="Gly residues" evidence="1">
    <location>
        <begin position="46"/>
        <end position="60"/>
    </location>
</feature>
<protein>
    <submittedName>
        <fullName evidence="2">Uncharacterized protein</fullName>
    </submittedName>
</protein>
<dbReference type="Proteomes" id="UP000265515">
    <property type="component" value="Unassembled WGS sequence"/>
</dbReference>
<feature type="region of interest" description="Disordered" evidence="1">
    <location>
        <begin position="278"/>
        <end position="318"/>
    </location>
</feature>
<evidence type="ECO:0000256" key="1">
    <source>
        <dbReference type="SAM" id="MobiDB-lite"/>
    </source>
</evidence>
<evidence type="ECO:0000313" key="2">
    <source>
        <dbReference type="EMBL" id="GBG60045.1"/>
    </source>
</evidence>
<dbReference type="AlphaFoldDB" id="A0A388JQH7"/>
<accession>A0A388JQH7</accession>
<evidence type="ECO:0000313" key="3">
    <source>
        <dbReference type="Proteomes" id="UP000265515"/>
    </source>
</evidence>
<feature type="compositionally biased region" description="Polar residues" evidence="1">
    <location>
        <begin position="294"/>
        <end position="304"/>
    </location>
</feature>